<dbReference type="Pfam" id="PF13175">
    <property type="entry name" value="AAA_15"/>
    <property type="match status" value="1"/>
</dbReference>
<keyword evidence="3" id="KW-0540">Nuclease</keyword>
<dbReference type="Pfam" id="PF20469">
    <property type="entry name" value="OLD-like_TOPRIM"/>
    <property type="match status" value="1"/>
</dbReference>
<feature type="domain" description="Endonuclease GajA/Old nuclease/RecF-like AAA" evidence="1">
    <location>
        <begin position="48"/>
        <end position="429"/>
    </location>
</feature>
<reference evidence="3 4" key="1">
    <citation type="submission" date="2018-07" db="EMBL/GenBank/DDBJ databases">
        <title>Phylogenomic Insights into understanding Host Adaptation of Lactobacillus reuteri by a novel species, Lactobacillus spp. M31.</title>
        <authorList>
            <person name="Sharma S."/>
            <person name="Patil P."/>
            <person name="Korpole S."/>
            <person name="Patil P.B."/>
        </authorList>
    </citation>
    <scope>NUCLEOTIDE SEQUENCE [LARGE SCALE GENOMIC DNA]</scope>
    <source>
        <strain evidence="3 4">M31</strain>
    </source>
</reference>
<dbReference type="SUPFAM" id="SSF52540">
    <property type="entry name" value="P-loop containing nucleoside triphosphate hydrolases"/>
    <property type="match status" value="1"/>
</dbReference>
<keyword evidence="3" id="KW-0378">Hydrolase</keyword>
<dbReference type="EMBL" id="QORN01000033">
    <property type="protein sequence ID" value="MBD5807119.1"/>
    <property type="molecule type" value="Genomic_DNA"/>
</dbReference>
<dbReference type="Proteomes" id="UP000704341">
    <property type="component" value="Unassembled WGS sequence"/>
</dbReference>
<dbReference type="InterPro" id="IPR051396">
    <property type="entry name" value="Bact_Antivir_Def_Nuclease"/>
</dbReference>
<dbReference type="PANTHER" id="PTHR43581:SF4">
    <property type="entry name" value="ATP_GTP PHOSPHATASE"/>
    <property type="match status" value="1"/>
</dbReference>
<dbReference type="Gene3D" id="3.40.50.300">
    <property type="entry name" value="P-loop containing nucleotide triphosphate hydrolases"/>
    <property type="match status" value="1"/>
</dbReference>
<sequence>MYLKSLSIKNYRKFESYGESGEGQIFKFAHSRWPKNMTSANNENIEETEKYISQSTSLLVGKNNAGKSTVIKLLNVLQSKRCGSRNAFSYTDFNLNYLHKWYDEYILNSSLDKKISPKDLPYMEFELKIGIDDGNDNISNFKDVLVIGGLTEIENNNVDADIAEVTIIIRYEVANAEKFIAELNILKESEYNKDNSKETSYYKELNYRKFLTLFDDDYYILNFYPLESDEPAEQFSLVPLLKVDVVEANTIKNADTLSKAYSKIVLTYAKNNHLDGINEIVDSLSSQIKNMVDENVKGILQNAVSAIESSRNLQMNLYPDVTLEKIFTNNIIYEYQENSNNIPESQYGMGYTNLMVIIAKIVDYLELYKEDDINGAINILCIEEPESFMHPQMQEQFIKNIAKAIAMLLGKKNEFDTFQLLITTHSSHILNSKIQSGNTLNNIIYLGSPNGQNIIVNIMDEILIDGEDKKYEYIKKYLRLEAIDVFFADAIILVEGMSEETYLRYLIDKEELNTYHIKVYRIDGAFAHKFISLLKLIKVRTVVLTDLDIRREKDDNNKPIEDNIKDLAGYCANSNDCLTTNGALKAFIKQSNNIADDDNNAINEEIVDSIGEKEYLRIKLSETDISIYSQGKINGSYATSFEEAIILTNGKDRNLQSSLITLLGDIHPRAYSQEKLEKESFLENSFKYQYGIASAQGKEKFSTDLVYYPVIKDGFMIKEPEYISLALQELRESFEEK</sequence>
<dbReference type="GO" id="GO:0004519">
    <property type="term" value="F:endonuclease activity"/>
    <property type="evidence" value="ECO:0007669"/>
    <property type="project" value="UniProtKB-KW"/>
</dbReference>
<dbReference type="CDD" id="cd01026">
    <property type="entry name" value="TOPRIM_OLD"/>
    <property type="match status" value="1"/>
</dbReference>
<name>A0ABR8P8V4_9LACO</name>
<protein>
    <submittedName>
        <fullName evidence="3">ATP-dependent endonuclease</fullName>
    </submittedName>
</protein>
<evidence type="ECO:0000259" key="1">
    <source>
        <dbReference type="Pfam" id="PF13175"/>
    </source>
</evidence>
<comment type="caution">
    <text evidence="3">The sequence shown here is derived from an EMBL/GenBank/DDBJ whole genome shotgun (WGS) entry which is preliminary data.</text>
</comment>
<dbReference type="RefSeq" id="WP_191668385.1">
    <property type="nucleotide sequence ID" value="NZ_QORN01000033.1"/>
</dbReference>
<accession>A0ABR8P8V4</accession>
<feature type="domain" description="OLD protein-like TOPRIM" evidence="2">
    <location>
        <begin position="486"/>
        <end position="548"/>
    </location>
</feature>
<evidence type="ECO:0000313" key="3">
    <source>
        <dbReference type="EMBL" id="MBD5807119.1"/>
    </source>
</evidence>
<evidence type="ECO:0000313" key="4">
    <source>
        <dbReference type="Proteomes" id="UP000704341"/>
    </source>
</evidence>
<gene>
    <name evidence="3" type="ORF">DTK66_08430</name>
</gene>
<dbReference type="InterPro" id="IPR041685">
    <property type="entry name" value="AAA_GajA/Old/RecF-like"/>
</dbReference>
<keyword evidence="3" id="KW-0255">Endonuclease</keyword>
<organism evidence="3 4">
    <name type="scientific">Limosilactobacillus walteri</name>
    <dbReference type="NCBI Taxonomy" id="2268022"/>
    <lineage>
        <taxon>Bacteria</taxon>
        <taxon>Bacillati</taxon>
        <taxon>Bacillota</taxon>
        <taxon>Bacilli</taxon>
        <taxon>Lactobacillales</taxon>
        <taxon>Lactobacillaceae</taxon>
        <taxon>Limosilactobacillus</taxon>
    </lineage>
</organism>
<dbReference type="InterPro" id="IPR027417">
    <property type="entry name" value="P-loop_NTPase"/>
</dbReference>
<dbReference type="PANTHER" id="PTHR43581">
    <property type="entry name" value="ATP/GTP PHOSPHATASE"/>
    <property type="match status" value="1"/>
</dbReference>
<keyword evidence="4" id="KW-1185">Reference proteome</keyword>
<proteinExistence type="predicted"/>
<dbReference type="InterPro" id="IPR034139">
    <property type="entry name" value="TOPRIM_OLD"/>
</dbReference>
<evidence type="ECO:0000259" key="2">
    <source>
        <dbReference type="Pfam" id="PF20469"/>
    </source>
</evidence>